<name>A0ACD4VKB9_9CAUL</name>
<protein>
    <submittedName>
        <fullName evidence="1">Uncharacterized protein</fullName>
    </submittedName>
</protein>
<accession>A0ACD4VKB9</accession>
<dbReference type="EMBL" id="CP119180">
    <property type="protein sequence ID" value="WOB78468.1"/>
    <property type="molecule type" value="Genomic_DNA"/>
</dbReference>
<sequence length="154" mass="16117">MTIPTSGTYTSEQVRAEWGFATPFTSSQVSSAAGLNTPWNSEQLRGKSNGPTVTIQITQNGSEAVGTGRRRDYFTATINWSGSVTPTSYSWSWGGYSAALASPSARTCRFTGQSYSPLAANGYDDSNPFCNVVIGGVTYSVAGPAMSLTADGGI</sequence>
<evidence type="ECO:0000313" key="1">
    <source>
        <dbReference type="EMBL" id="WOB78468.1"/>
    </source>
</evidence>
<dbReference type="Proteomes" id="UP001302493">
    <property type="component" value="Chromosome"/>
</dbReference>
<organism evidence="1 2">
    <name type="scientific">Brevundimonas nasdae</name>
    <dbReference type="NCBI Taxonomy" id="172043"/>
    <lineage>
        <taxon>Bacteria</taxon>
        <taxon>Pseudomonadati</taxon>
        <taxon>Pseudomonadota</taxon>
        <taxon>Alphaproteobacteria</taxon>
        <taxon>Caulobacterales</taxon>
        <taxon>Caulobacteraceae</taxon>
        <taxon>Brevundimonas</taxon>
    </lineage>
</organism>
<evidence type="ECO:0000313" key="2">
    <source>
        <dbReference type="Proteomes" id="UP001302493"/>
    </source>
</evidence>
<keyword evidence="2" id="KW-1185">Reference proteome</keyword>
<reference evidence="1" key="1">
    <citation type="submission" date="2023-03" db="EMBL/GenBank/DDBJ databases">
        <title>Genome sequence of Brevundimonas nasdae SJTX8.</title>
        <authorList>
            <person name="Liang R."/>
        </authorList>
    </citation>
    <scope>NUCLEOTIDE SEQUENCE</scope>
    <source>
        <strain evidence="1">X8</strain>
    </source>
</reference>
<gene>
    <name evidence="1" type="ORF">PZA08_14365</name>
</gene>
<proteinExistence type="predicted"/>